<accession>E1QIW7</accession>
<dbReference type="RefSeq" id="WP_013258951.1">
    <property type="nucleotide sequence ID" value="NC_014365.1"/>
</dbReference>
<evidence type="ECO:0000313" key="2">
    <source>
        <dbReference type="EMBL" id="ADK85510.1"/>
    </source>
</evidence>
<dbReference type="KEGG" id="dbr:Deba_2145"/>
<dbReference type="GO" id="GO:0035438">
    <property type="term" value="F:cyclic-di-GMP binding"/>
    <property type="evidence" value="ECO:0007669"/>
    <property type="project" value="InterPro"/>
</dbReference>
<feature type="domain" description="PilZ" evidence="1">
    <location>
        <begin position="13"/>
        <end position="117"/>
    </location>
</feature>
<dbReference type="Gene3D" id="2.40.10.220">
    <property type="entry name" value="predicted glycosyltransferase like domains"/>
    <property type="match status" value="1"/>
</dbReference>
<sequence>MISVMEMEEPDPRRMSARRQVSLQATVEYLCPDGGWFPVRAWVTEVSAQGMRLRVPREATISQRDELHIFIHKHGIEATGKVSHVLEPADSHVATALGVKLTEISSQHYELWRRLVEA</sequence>
<protein>
    <submittedName>
        <fullName evidence="2">Type IV pilus assembly PilZ</fullName>
    </submittedName>
</protein>
<dbReference type="HOGENOM" id="CLU_2069271_0_0_7"/>
<gene>
    <name evidence="2" type="ordered locus">Deba_2145</name>
</gene>
<organism evidence="2 3">
    <name type="scientific">Desulfarculus baarsii (strain ATCC 33931 / DSM 2075 / LMG 7858 / VKM B-1802 / 2st14)</name>
    <dbReference type="NCBI Taxonomy" id="644282"/>
    <lineage>
        <taxon>Bacteria</taxon>
        <taxon>Pseudomonadati</taxon>
        <taxon>Thermodesulfobacteriota</taxon>
        <taxon>Desulfarculia</taxon>
        <taxon>Desulfarculales</taxon>
        <taxon>Desulfarculaceae</taxon>
        <taxon>Desulfarculus</taxon>
    </lineage>
</organism>
<keyword evidence="3" id="KW-1185">Reference proteome</keyword>
<evidence type="ECO:0000259" key="1">
    <source>
        <dbReference type="Pfam" id="PF07238"/>
    </source>
</evidence>
<dbReference type="AlphaFoldDB" id="E1QIW7"/>
<dbReference type="Pfam" id="PF07238">
    <property type="entry name" value="PilZ"/>
    <property type="match status" value="1"/>
</dbReference>
<evidence type="ECO:0000313" key="3">
    <source>
        <dbReference type="Proteomes" id="UP000009047"/>
    </source>
</evidence>
<dbReference type="InterPro" id="IPR009875">
    <property type="entry name" value="PilZ_domain"/>
</dbReference>
<dbReference type="Proteomes" id="UP000009047">
    <property type="component" value="Chromosome"/>
</dbReference>
<name>E1QIW7_DESB2</name>
<reference evidence="2 3" key="1">
    <citation type="journal article" date="2010" name="Stand. Genomic Sci.">
        <title>Complete genome sequence of Desulfarculus baarsii type strain (2st14).</title>
        <authorList>
            <person name="Sun H."/>
            <person name="Spring S."/>
            <person name="Lapidus A."/>
            <person name="Davenport K."/>
            <person name="Del Rio T.G."/>
            <person name="Tice H."/>
            <person name="Nolan M."/>
            <person name="Copeland A."/>
            <person name="Cheng J.F."/>
            <person name="Lucas S."/>
            <person name="Tapia R."/>
            <person name="Goodwin L."/>
            <person name="Pitluck S."/>
            <person name="Ivanova N."/>
            <person name="Pagani I."/>
            <person name="Mavromatis K."/>
            <person name="Ovchinnikova G."/>
            <person name="Pati A."/>
            <person name="Chen A."/>
            <person name="Palaniappan K."/>
            <person name="Hauser L."/>
            <person name="Chang Y.J."/>
            <person name="Jeffries C.D."/>
            <person name="Detter J.C."/>
            <person name="Han C."/>
            <person name="Rohde M."/>
            <person name="Brambilla E."/>
            <person name="Goker M."/>
            <person name="Woyke T."/>
            <person name="Bristow J."/>
            <person name="Eisen J.A."/>
            <person name="Markowitz V."/>
            <person name="Hugenholtz P."/>
            <person name="Kyrpides N.C."/>
            <person name="Klenk H.P."/>
            <person name="Land M."/>
        </authorList>
    </citation>
    <scope>NUCLEOTIDE SEQUENCE [LARGE SCALE GENOMIC DNA]</scope>
    <source>
        <strain evidence="3">ATCC 33931 / DSM 2075 / LMG 7858 / VKM B-1802 / 2st14</strain>
    </source>
</reference>
<proteinExistence type="predicted"/>
<dbReference type="EMBL" id="CP002085">
    <property type="protein sequence ID" value="ADK85510.1"/>
    <property type="molecule type" value="Genomic_DNA"/>
</dbReference>
<dbReference type="SUPFAM" id="SSF141371">
    <property type="entry name" value="PilZ domain-like"/>
    <property type="match status" value="1"/>
</dbReference>